<dbReference type="Pfam" id="PF10324">
    <property type="entry name" value="7TM_GPCR_Srw"/>
    <property type="match status" value="1"/>
</dbReference>
<evidence type="ECO:0000256" key="5">
    <source>
        <dbReference type="SAM" id="Phobius"/>
    </source>
</evidence>
<reference evidence="7 8" key="1">
    <citation type="submission" date="2022-12" db="EMBL/GenBank/DDBJ databases">
        <title>Chromosome-level genome of Tegillarca granosa.</title>
        <authorList>
            <person name="Kim J."/>
        </authorList>
    </citation>
    <scope>NUCLEOTIDE SEQUENCE [LARGE SCALE GENOMIC DNA]</scope>
    <source>
        <strain evidence="7">Teg-2019</strain>
        <tissue evidence="7">Adductor muscle</tissue>
    </source>
</reference>
<dbReference type="PROSITE" id="PS50262">
    <property type="entry name" value="G_PROTEIN_RECEP_F1_2"/>
    <property type="match status" value="1"/>
</dbReference>
<evidence type="ECO:0000256" key="2">
    <source>
        <dbReference type="ARBA" id="ARBA00022692"/>
    </source>
</evidence>
<feature type="domain" description="G-protein coupled receptors family 1 profile" evidence="6">
    <location>
        <begin position="1"/>
        <end position="61"/>
    </location>
</feature>
<dbReference type="InterPro" id="IPR017452">
    <property type="entry name" value="GPCR_Rhodpsn_7TM"/>
</dbReference>
<organism evidence="7 8">
    <name type="scientific">Tegillarca granosa</name>
    <name type="common">Malaysian cockle</name>
    <name type="synonym">Anadara granosa</name>
    <dbReference type="NCBI Taxonomy" id="220873"/>
    <lineage>
        <taxon>Eukaryota</taxon>
        <taxon>Metazoa</taxon>
        <taxon>Spiralia</taxon>
        <taxon>Lophotrochozoa</taxon>
        <taxon>Mollusca</taxon>
        <taxon>Bivalvia</taxon>
        <taxon>Autobranchia</taxon>
        <taxon>Pteriomorphia</taxon>
        <taxon>Arcoida</taxon>
        <taxon>Arcoidea</taxon>
        <taxon>Arcidae</taxon>
        <taxon>Tegillarca</taxon>
    </lineage>
</organism>
<sequence length="76" mass="9000">MLATVVGVFLLVELPTGICIVINTIENTWRLNIIDRKTFTILNVWINFFVFLTCPINFFIYCGMSRQFRETFKQFK</sequence>
<keyword evidence="8" id="KW-1185">Reference proteome</keyword>
<comment type="caution">
    <text evidence="7">The sequence shown here is derived from an EMBL/GenBank/DDBJ whole genome shotgun (WGS) entry which is preliminary data.</text>
</comment>
<evidence type="ECO:0000256" key="3">
    <source>
        <dbReference type="ARBA" id="ARBA00022989"/>
    </source>
</evidence>
<dbReference type="InterPro" id="IPR053071">
    <property type="entry name" value="GPCR1-related_rcpt"/>
</dbReference>
<evidence type="ECO:0000313" key="7">
    <source>
        <dbReference type="EMBL" id="KAJ8313114.1"/>
    </source>
</evidence>
<dbReference type="SUPFAM" id="SSF81321">
    <property type="entry name" value="Family A G protein-coupled receptor-like"/>
    <property type="match status" value="1"/>
</dbReference>
<proteinExistence type="predicted"/>
<keyword evidence="4 5" id="KW-0472">Membrane</keyword>
<dbReference type="Proteomes" id="UP001217089">
    <property type="component" value="Unassembled WGS sequence"/>
</dbReference>
<evidence type="ECO:0000256" key="1">
    <source>
        <dbReference type="ARBA" id="ARBA00004370"/>
    </source>
</evidence>
<evidence type="ECO:0000313" key="8">
    <source>
        <dbReference type="Proteomes" id="UP001217089"/>
    </source>
</evidence>
<feature type="transmembrane region" description="Helical" evidence="5">
    <location>
        <begin position="44"/>
        <end position="64"/>
    </location>
</feature>
<dbReference type="PANTHER" id="PTHR47023:SF1">
    <property type="entry name" value="SEX PEPTIDE RECEPTOR"/>
    <property type="match status" value="1"/>
</dbReference>
<gene>
    <name evidence="7" type="ORF">KUTeg_010487</name>
</gene>
<dbReference type="PANTHER" id="PTHR47023">
    <property type="entry name" value="SEX PEPTIDE RECEPTOR"/>
    <property type="match status" value="1"/>
</dbReference>
<evidence type="ECO:0000259" key="6">
    <source>
        <dbReference type="PROSITE" id="PS50262"/>
    </source>
</evidence>
<evidence type="ECO:0000256" key="4">
    <source>
        <dbReference type="ARBA" id="ARBA00023136"/>
    </source>
</evidence>
<name>A0ABQ9F6V4_TEGGR</name>
<keyword evidence="2 5" id="KW-0812">Transmembrane</keyword>
<protein>
    <recommendedName>
        <fullName evidence="6">G-protein coupled receptors family 1 profile domain-containing protein</fullName>
    </recommendedName>
</protein>
<dbReference type="Gene3D" id="1.20.1070.10">
    <property type="entry name" value="Rhodopsin 7-helix transmembrane proteins"/>
    <property type="match status" value="1"/>
</dbReference>
<dbReference type="EMBL" id="JARBDR010000440">
    <property type="protein sequence ID" value="KAJ8313114.1"/>
    <property type="molecule type" value="Genomic_DNA"/>
</dbReference>
<keyword evidence="3 5" id="KW-1133">Transmembrane helix</keyword>
<comment type="subcellular location">
    <subcellularLocation>
        <location evidence="1">Membrane</location>
    </subcellularLocation>
</comment>
<dbReference type="InterPro" id="IPR019427">
    <property type="entry name" value="7TM_GPCR_serpentine_rcpt_Srw"/>
</dbReference>
<accession>A0ABQ9F6V4</accession>